<dbReference type="CDD" id="cd03426">
    <property type="entry name" value="NUDIX_CoAse_Nudt7"/>
    <property type="match status" value="1"/>
</dbReference>
<keyword evidence="3" id="KW-0479">Metal-binding</keyword>
<dbReference type="GO" id="GO:0015938">
    <property type="term" value="P:coenzyme A catabolic process"/>
    <property type="evidence" value="ECO:0007669"/>
    <property type="project" value="TreeGrafter"/>
</dbReference>
<sequence>MAPLNPVSTAAIARLRTYKPPPFPLWDRLPVSRRAAVLMLLYADRRGDLRVVITMRAASLRSFSGHAALPGGKADSVEETPYQIARREAWEEIGLPMDDSKIPAPFRIEQLCYLPMNLARTELIVRPCVAMLHATQPPIPTTTNLSSARAAAMPTVEDSLIPRLDAKEVAAVFSAPFHNFLRQTDEVDLQREHHHNRPLPPGKWYEGSWTKWHDEQWRMHFFHVPVNNQRVTKPKEVRRDRGEEIDAISEPGDDRNNNNTEESKPLAAIDEDSPGRFKVWGMTARMLVDAATVAYGEPPEFEHNSHFGDERLILGLDKMGRLGPKKQGGGLLTNEDLKKASDASKM</sequence>
<keyword evidence="5" id="KW-0460">Magnesium</keyword>
<dbReference type="AlphaFoldDB" id="A0AAE0P6K1"/>
<feature type="region of interest" description="Disordered" evidence="7">
    <location>
        <begin position="232"/>
        <end position="270"/>
    </location>
</feature>
<evidence type="ECO:0000313" key="10">
    <source>
        <dbReference type="Proteomes" id="UP001285441"/>
    </source>
</evidence>
<keyword evidence="6" id="KW-0464">Manganese</keyword>
<dbReference type="Proteomes" id="UP001285441">
    <property type="component" value="Unassembled WGS sequence"/>
</dbReference>
<evidence type="ECO:0000256" key="1">
    <source>
        <dbReference type="ARBA" id="ARBA00001936"/>
    </source>
</evidence>
<dbReference type="Pfam" id="PF00293">
    <property type="entry name" value="NUDIX"/>
    <property type="match status" value="1"/>
</dbReference>
<dbReference type="InterPro" id="IPR045121">
    <property type="entry name" value="CoAse"/>
</dbReference>
<dbReference type="GO" id="GO:0010945">
    <property type="term" value="F:coenzyme A diphosphatase activity"/>
    <property type="evidence" value="ECO:0007669"/>
    <property type="project" value="InterPro"/>
</dbReference>
<evidence type="ECO:0000256" key="6">
    <source>
        <dbReference type="ARBA" id="ARBA00023211"/>
    </source>
</evidence>
<dbReference type="GO" id="GO:0046872">
    <property type="term" value="F:metal ion binding"/>
    <property type="evidence" value="ECO:0007669"/>
    <property type="project" value="UniProtKB-KW"/>
</dbReference>
<feature type="domain" description="Nudix hydrolase" evidence="8">
    <location>
        <begin position="32"/>
        <end position="205"/>
    </location>
</feature>
<proteinExistence type="predicted"/>
<evidence type="ECO:0000256" key="7">
    <source>
        <dbReference type="SAM" id="MobiDB-lite"/>
    </source>
</evidence>
<dbReference type="SUPFAM" id="SSF55811">
    <property type="entry name" value="Nudix"/>
    <property type="match status" value="1"/>
</dbReference>
<dbReference type="PROSITE" id="PS51462">
    <property type="entry name" value="NUDIX"/>
    <property type="match status" value="1"/>
</dbReference>
<comment type="cofactor">
    <cofactor evidence="1">
        <name>Mn(2+)</name>
        <dbReference type="ChEBI" id="CHEBI:29035"/>
    </cofactor>
</comment>
<keyword evidence="10" id="KW-1185">Reference proteome</keyword>
<reference evidence="9" key="1">
    <citation type="journal article" date="2023" name="Mol. Phylogenet. Evol.">
        <title>Genome-scale phylogeny and comparative genomics of the fungal order Sordariales.</title>
        <authorList>
            <person name="Hensen N."/>
            <person name="Bonometti L."/>
            <person name="Westerberg I."/>
            <person name="Brannstrom I.O."/>
            <person name="Guillou S."/>
            <person name="Cros-Aarteil S."/>
            <person name="Calhoun S."/>
            <person name="Haridas S."/>
            <person name="Kuo A."/>
            <person name="Mondo S."/>
            <person name="Pangilinan J."/>
            <person name="Riley R."/>
            <person name="LaButti K."/>
            <person name="Andreopoulos B."/>
            <person name="Lipzen A."/>
            <person name="Chen C."/>
            <person name="Yan M."/>
            <person name="Daum C."/>
            <person name="Ng V."/>
            <person name="Clum A."/>
            <person name="Steindorff A."/>
            <person name="Ohm R.A."/>
            <person name="Martin F."/>
            <person name="Silar P."/>
            <person name="Natvig D.O."/>
            <person name="Lalanne C."/>
            <person name="Gautier V."/>
            <person name="Ament-Velasquez S.L."/>
            <person name="Kruys A."/>
            <person name="Hutchinson M.I."/>
            <person name="Powell A.J."/>
            <person name="Barry K."/>
            <person name="Miller A.N."/>
            <person name="Grigoriev I.V."/>
            <person name="Debuchy R."/>
            <person name="Gladieux P."/>
            <person name="Hiltunen Thoren M."/>
            <person name="Johannesson H."/>
        </authorList>
    </citation>
    <scope>NUCLEOTIDE SEQUENCE</scope>
    <source>
        <strain evidence="9">CBS 232.78</strain>
    </source>
</reference>
<evidence type="ECO:0000256" key="5">
    <source>
        <dbReference type="ARBA" id="ARBA00022842"/>
    </source>
</evidence>
<dbReference type="EMBL" id="JAULSW010000001">
    <property type="protein sequence ID" value="KAK3394250.1"/>
    <property type="molecule type" value="Genomic_DNA"/>
</dbReference>
<feature type="compositionally biased region" description="Basic and acidic residues" evidence="7">
    <location>
        <begin position="335"/>
        <end position="346"/>
    </location>
</feature>
<dbReference type="InterPro" id="IPR000086">
    <property type="entry name" value="NUDIX_hydrolase_dom"/>
</dbReference>
<dbReference type="PANTHER" id="PTHR12992">
    <property type="entry name" value="NUDIX HYDROLASE"/>
    <property type="match status" value="1"/>
</dbReference>
<feature type="compositionally biased region" description="Basic and acidic residues" evidence="7">
    <location>
        <begin position="252"/>
        <end position="264"/>
    </location>
</feature>
<dbReference type="PANTHER" id="PTHR12992:SF24">
    <property type="entry name" value="PEROXISOMAL COENZYME A DIPHOSPHATASE NUDT7"/>
    <property type="match status" value="1"/>
</dbReference>
<evidence type="ECO:0000256" key="4">
    <source>
        <dbReference type="ARBA" id="ARBA00022801"/>
    </source>
</evidence>
<accession>A0AAE0P6K1</accession>
<organism evidence="9 10">
    <name type="scientific">Podospora didyma</name>
    <dbReference type="NCBI Taxonomy" id="330526"/>
    <lineage>
        <taxon>Eukaryota</taxon>
        <taxon>Fungi</taxon>
        <taxon>Dikarya</taxon>
        <taxon>Ascomycota</taxon>
        <taxon>Pezizomycotina</taxon>
        <taxon>Sordariomycetes</taxon>
        <taxon>Sordariomycetidae</taxon>
        <taxon>Sordariales</taxon>
        <taxon>Podosporaceae</taxon>
        <taxon>Podospora</taxon>
    </lineage>
</organism>
<protein>
    <submittedName>
        <fullName evidence="9">NUDIX hydrolase domain-like protein</fullName>
    </submittedName>
</protein>
<dbReference type="Gene3D" id="3.90.79.10">
    <property type="entry name" value="Nucleoside Triphosphate Pyrophosphohydrolase"/>
    <property type="match status" value="1"/>
</dbReference>
<name>A0AAE0P6K1_9PEZI</name>
<evidence type="ECO:0000256" key="2">
    <source>
        <dbReference type="ARBA" id="ARBA00001946"/>
    </source>
</evidence>
<feature type="compositionally biased region" description="Basic and acidic residues" evidence="7">
    <location>
        <begin position="233"/>
        <end position="244"/>
    </location>
</feature>
<comment type="cofactor">
    <cofactor evidence="2">
        <name>Mg(2+)</name>
        <dbReference type="ChEBI" id="CHEBI:18420"/>
    </cofactor>
</comment>
<feature type="region of interest" description="Disordered" evidence="7">
    <location>
        <begin position="323"/>
        <end position="346"/>
    </location>
</feature>
<reference evidence="9" key="2">
    <citation type="submission" date="2023-06" db="EMBL/GenBank/DDBJ databases">
        <authorList>
            <consortium name="Lawrence Berkeley National Laboratory"/>
            <person name="Haridas S."/>
            <person name="Hensen N."/>
            <person name="Bonometti L."/>
            <person name="Westerberg I."/>
            <person name="Brannstrom I.O."/>
            <person name="Guillou S."/>
            <person name="Cros-Aarteil S."/>
            <person name="Calhoun S."/>
            <person name="Kuo A."/>
            <person name="Mondo S."/>
            <person name="Pangilinan J."/>
            <person name="Riley R."/>
            <person name="LaButti K."/>
            <person name="Andreopoulos B."/>
            <person name="Lipzen A."/>
            <person name="Chen C."/>
            <person name="Yanf M."/>
            <person name="Daum C."/>
            <person name="Ng V."/>
            <person name="Clum A."/>
            <person name="Steindorff A."/>
            <person name="Ohm R."/>
            <person name="Martin F."/>
            <person name="Silar P."/>
            <person name="Natvig D."/>
            <person name="Lalanne C."/>
            <person name="Gautier V."/>
            <person name="Ament-velasquez S.L."/>
            <person name="Kruys A."/>
            <person name="Hutchinson M.I."/>
            <person name="Powell A.J."/>
            <person name="Barry K."/>
            <person name="Miller A.N."/>
            <person name="Grigoriev I.V."/>
            <person name="Debuchy R."/>
            <person name="Gladieux P."/>
            <person name="Thoren M.H."/>
            <person name="Johannesson H."/>
        </authorList>
    </citation>
    <scope>NUCLEOTIDE SEQUENCE</scope>
    <source>
        <strain evidence="9">CBS 232.78</strain>
    </source>
</reference>
<comment type="caution">
    <text evidence="9">The sequence shown here is derived from an EMBL/GenBank/DDBJ whole genome shotgun (WGS) entry which is preliminary data.</text>
</comment>
<gene>
    <name evidence="9" type="ORF">B0H63DRAFT_460430</name>
</gene>
<evidence type="ECO:0000259" key="8">
    <source>
        <dbReference type="PROSITE" id="PS51462"/>
    </source>
</evidence>
<evidence type="ECO:0000313" key="9">
    <source>
        <dbReference type="EMBL" id="KAK3394250.1"/>
    </source>
</evidence>
<keyword evidence="4 9" id="KW-0378">Hydrolase</keyword>
<evidence type="ECO:0000256" key="3">
    <source>
        <dbReference type="ARBA" id="ARBA00022723"/>
    </source>
</evidence>
<dbReference type="InterPro" id="IPR015797">
    <property type="entry name" value="NUDIX_hydrolase-like_dom_sf"/>
</dbReference>